<keyword evidence="11" id="KW-1185">Reference proteome</keyword>
<gene>
    <name evidence="10" type="ORF">RM544_14095</name>
</gene>
<dbReference type="AlphaFoldDB" id="A0AAW8R304"/>
<dbReference type="PANTHER" id="PTHR43811">
    <property type="entry name" value="FKBP-TYPE PEPTIDYL-PROLYL CIS-TRANS ISOMERASE FKPA"/>
    <property type="match status" value="1"/>
</dbReference>
<dbReference type="PROSITE" id="PS50059">
    <property type="entry name" value="FKBP_PPIASE"/>
    <property type="match status" value="1"/>
</dbReference>
<evidence type="ECO:0000259" key="9">
    <source>
        <dbReference type="PROSITE" id="PS50059"/>
    </source>
</evidence>
<organism evidence="10 11">
    <name type="scientific">Brumicola blandensis</name>
    <dbReference type="NCBI Taxonomy" id="3075611"/>
    <lineage>
        <taxon>Bacteria</taxon>
        <taxon>Pseudomonadati</taxon>
        <taxon>Pseudomonadota</taxon>
        <taxon>Gammaproteobacteria</taxon>
        <taxon>Alteromonadales</taxon>
        <taxon>Alteromonadaceae</taxon>
        <taxon>Brumicola</taxon>
    </lineage>
</organism>
<dbReference type="InterPro" id="IPR000774">
    <property type="entry name" value="PPIase_FKBP_N"/>
</dbReference>
<evidence type="ECO:0000256" key="3">
    <source>
        <dbReference type="ARBA" id="ARBA00022729"/>
    </source>
</evidence>
<dbReference type="PANTHER" id="PTHR43811:SF19">
    <property type="entry name" value="39 KDA FK506-BINDING NUCLEAR PROTEIN"/>
    <property type="match status" value="1"/>
</dbReference>
<dbReference type="InterPro" id="IPR046357">
    <property type="entry name" value="PPIase_dom_sf"/>
</dbReference>
<comment type="caution">
    <text evidence="10">The sequence shown here is derived from an EMBL/GenBank/DDBJ whole genome shotgun (WGS) entry which is preliminary data.</text>
</comment>
<dbReference type="PROSITE" id="PS51257">
    <property type="entry name" value="PROKAR_LIPOPROTEIN"/>
    <property type="match status" value="1"/>
</dbReference>
<dbReference type="InterPro" id="IPR001179">
    <property type="entry name" value="PPIase_FKBP_dom"/>
</dbReference>
<accession>A0AAW8R304</accession>
<dbReference type="GO" id="GO:0006457">
    <property type="term" value="P:protein folding"/>
    <property type="evidence" value="ECO:0007669"/>
    <property type="project" value="InterPro"/>
</dbReference>
<evidence type="ECO:0000256" key="7">
    <source>
        <dbReference type="RuleBase" id="RU003915"/>
    </source>
</evidence>
<sequence>MRKATLAIAVLSALALTACQKQEEQTSPAEEVKSEASKTVAAEAPATGEDNKYTTESQKHSYALGASMGLFAKNRLDQQKDLEIEYDEAALLEGFKNGLDDNTAFTLPELQGFTRAADMILQAKQTEKANASAASNIAEGAEYLAANAKKEGVVTTESGLQYEVLTEGEGVSPAGPTSTVKVHYRGTLLDGTEFDSSYSRGQPATFPLNRVIAGWTEGLQLMKEGAKYRFHIPSELAYGERSTGKITPNATLIFDVELLEVIEPASE</sequence>
<evidence type="ECO:0000256" key="6">
    <source>
        <dbReference type="PROSITE-ProRule" id="PRU00277"/>
    </source>
</evidence>
<keyword evidence="3" id="KW-0732">Signal</keyword>
<comment type="catalytic activity">
    <reaction evidence="1 6 7">
        <text>[protein]-peptidylproline (omega=180) = [protein]-peptidylproline (omega=0)</text>
        <dbReference type="Rhea" id="RHEA:16237"/>
        <dbReference type="Rhea" id="RHEA-COMP:10747"/>
        <dbReference type="Rhea" id="RHEA-COMP:10748"/>
        <dbReference type="ChEBI" id="CHEBI:83833"/>
        <dbReference type="ChEBI" id="CHEBI:83834"/>
        <dbReference type="EC" id="5.2.1.8"/>
    </reaction>
</comment>
<evidence type="ECO:0000256" key="8">
    <source>
        <dbReference type="SAM" id="MobiDB-lite"/>
    </source>
</evidence>
<keyword evidence="4 6" id="KW-0697">Rotamase</keyword>
<evidence type="ECO:0000256" key="4">
    <source>
        <dbReference type="ARBA" id="ARBA00023110"/>
    </source>
</evidence>
<dbReference type="EC" id="5.2.1.8" evidence="7"/>
<dbReference type="FunFam" id="3.10.50.40:FF:000045">
    <property type="entry name" value="Peptidyl-prolyl cis-trans isomerase"/>
    <property type="match status" value="1"/>
</dbReference>
<feature type="region of interest" description="Disordered" evidence="8">
    <location>
        <begin position="21"/>
        <end position="56"/>
    </location>
</feature>
<feature type="domain" description="PPIase FKBP-type" evidence="9">
    <location>
        <begin position="177"/>
        <end position="262"/>
    </location>
</feature>
<dbReference type="EMBL" id="JAVRIE010000006">
    <property type="protein sequence ID" value="MDT0583676.1"/>
    <property type="molecule type" value="Genomic_DNA"/>
</dbReference>
<dbReference type="GO" id="GO:0003755">
    <property type="term" value="F:peptidyl-prolyl cis-trans isomerase activity"/>
    <property type="evidence" value="ECO:0007669"/>
    <property type="project" value="UniProtKB-UniRule"/>
</dbReference>
<dbReference type="SUPFAM" id="SSF54534">
    <property type="entry name" value="FKBP-like"/>
    <property type="match status" value="1"/>
</dbReference>
<keyword evidence="5 6" id="KW-0413">Isomerase</keyword>
<reference evidence="10 11" key="1">
    <citation type="submission" date="2023-09" db="EMBL/GenBank/DDBJ databases">
        <authorList>
            <person name="Rey-Velasco X."/>
        </authorList>
    </citation>
    <scope>NUCLEOTIDE SEQUENCE [LARGE SCALE GENOMIC DNA]</scope>
    <source>
        <strain evidence="10 11">W409</strain>
    </source>
</reference>
<evidence type="ECO:0000256" key="1">
    <source>
        <dbReference type="ARBA" id="ARBA00000971"/>
    </source>
</evidence>
<dbReference type="Gene3D" id="1.10.287.460">
    <property type="entry name" value="Peptidyl-prolyl cis-trans isomerase, FKBP-type, N-terminal domain"/>
    <property type="match status" value="1"/>
</dbReference>
<dbReference type="Gene3D" id="3.10.50.40">
    <property type="match status" value="1"/>
</dbReference>
<dbReference type="Proteomes" id="UP001249020">
    <property type="component" value="Unassembled WGS sequence"/>
</dbReference>
<dbReference type="RefSeq" id="WP_311362445.1">
    <property type="nucleotide sequence ID" value="NZ_JAVRIE010000006.1"/>
</dbReference>
<dbReference type="Pfam" id="PF00254">
    <property type="entry name" value="FKBP_C"/>
    <property type="match status" value="1"/>
</dbReference>
<protein>
    <recommendedName>
        <fullName evidence="7">Peptidyl-prolyl cis-trans isomerase</fullName>
        <ecNumber evidence="7">5.2.1.8</ecNumber>
    </recommendedName>
</protein>
<comment type="similarity">
    <text evidence="2 7">Belongs to the FKBP-type PPIase family.</text>
</comment>
<proteinExistence type="inferred from homology"/>
<evidence type="ECO:0000313" key="10">
    <source>
        <dbReference type="EMBL" id="MDT0583676.1"/>
    </source>
</evidence>
<evidence type="ECO:0000256" key="2">
    <source>
        <dbReference type="ARBA" id="ARBA00006577"/>
    </source>
</evidence>
<name>A0AAW8R304_9ALTE</name>
<dbReference type="InterPro" id="IPR036944">
    <property type="entry name" value="PPIase_FKBP_N_sf"/>
</dbReference>
<evidence type="ECO:0000256" key="5">
    <source>
        <dbReference type="ARBA" id="ARBA00023235"/>
    </source>
</evidence>
<evidence type="ECO:0000313" key="11">
    <source>
        <dbReference type="Proteomes" id="UP001249020"/>
    </source>
</evidence>
<dbReference type="Pfam" id="PF01346">
    <property type="entry name" value="FKBP_N"/>
    <property type="match status" value="1"/>
</dbReference>